<accession>A0A2C6LHC0</accession>
<proteinExistence type="predicted"/>
<protein>
    <submittedName>
        <fullName evidence="1">Uncharacterized protein</fullName>
    </submittedName>
</protein>
<dbReference type="Proteomes" id="UP000222564">
    <property type="component" value="Unassembled WGS sequence"/>
</dbReference>
<sequence>MRLKGEKVLTDPLKMDLRCQDVLGERIKKLKELFPEVFTEV</sequence>
<reference evidence="1 2" key="1">
    <citation type="submission" date="2013-09" db="EMBL/GenBank/DDBJ databases">
        <title>Biodegradation of hydrocarbons in the deep terrestrial subsurface : characterization of a microbial consortium composed of two Desulfotomaculum species originating from a deep geological formation.</title>
        <authorList>
            <person name="Aullo T."/>
            <person name="Berlendis S."/>
            <person name="Lascourreges J.-F."/>
            <person name="Dessort D."/>
            <person name="Saint-Laurent S."/>
            <person name="Schraauwers B."/>
            <person name="Mas J."/>
            <person name="Magot M."/>
            <person name="Ranchou-Peyruse A."/>
        </authorList>
    </citation>
    <scope>NUCLEOTIDE SEQUENCE [LARGE SCALE GENOMIC DNA]</scope>
    <source>
        <strain evidence="1 2">Bs107</strain>
    </source>
</reference>
<organism evidence="1 2">
    <name type="scientific">Desulforamulus profundi</name>
    <dbReference type="NCBI Taxonomy" id="1383067"/>
    <lineage>
        <taxon>Bacteria</taxon>
        <taxon>Bacillati</taxon>
        <taxon>Bacillota</taxon>
        <taxon>Clostridia</taxon>
        <taxon>Eubacteriales</taxon>
        <taxon>Peptococcaceae</taxon>
        <taxon>Desulforamulus</taxon>
    </lineage>
</organism>
<name>A0A2C6LHC0_9FIRM</name>
<dbReference type="EMBL" id="AWQQ01000087">
    <property type="protein sequence ID" value="PHJ37710.1"/>
    <property type="molecule type" value="Genomic_DNA"/>
</dbReference>
<evidence type="ECO:0000313" key="2">
    <source>
        <dbReference type="Proteomes" id="UP000222564"/>
    </source>
</evidence>
<comment type="caution">
    <text evidence="1">The sequence shown here is derived from an EMBL/GenBank/DDBJ whole genome shotgun (WGS) entry which is preliminary data.</text>
</comment>
<dbReference type="AlphaFoldDB" id="A0A2C6LHC0"/>
<evidence type="ECO:0000313" key="1">
    <source>
        <dbReference type="EMBL" id="PHJ37710.1"/>
    </source>
</evidence>
<keyword evidence="2" id="KW-1185">Reference proteome</keyword>
<gene>
    <name evidence="1" type="ORF">P378_14565</name>
</gene>